<dbReference type="Gene3D" id="3.30.70.100">
    <property type="match status" value="1"/>
</dbReference>
<evidence type="ECO:0000313" key="2">
    <source>
        <dbReference type="Proteomes" id="UP001370758"/>
    </source>
</evidence>
<dbReference type="SUPFAM" id="SSF54909">
    <property type="entry name" value="Dimeric alpha+beta barrel"/>
    <property type="match status" value="1"/>
</dbReference>
<dbReference type="InterPro" id="IPR011008">
    <property type="entry name" value="Dimeric_a/b-barrel"/>
</dbReference>
<reference evidence="1 2" key="1">
    <citation type="submission" date="2023-08" db="EMBL/GenBank/DDBJ databases">
        <authorList>
            <person name="Palmer J.M."/>
        </authorList>
    </citation>
    <scope>NUCLEOTIDE SEQUENCE [LARGE SCALE GENOMIC DNA]</scope>
    <source>
        <strain evidence="1 2">TWF481</strain>
    </source>
</reference>
<evidence type="ECO:0008006" key="3">
    <source>
        <dbReference type="Google" id="ProtNLM"/>
    </source>
</evidence>
<dbReference type="AlphaFoldDB" id="A0AAV9WI30"/>
<sequence>MVTTEICVFTLNEAVTKDLLLLPTGIHKSSLSTVLSQPGCQSIYWGLGIEDPKKLFWFIEWDSLSSHTRFQSLPSYPSFVASAATLTDPTAPTPISVLHYNLTPLSTLFPKSSPKPYLEYLNITTSSPPSLSTTLSSLAESLKTYGVTSTFALSIDEGKGDNAVSLVGWRDLPHHHAFWKTDAFKSTAPQMQALATAPLFFVHVDLLEWE</sequence>
<organism evidence="1 2">
    <name type="scientific">Arthrobotrys musiformis</name>
    <dbReference type="NCBI Taxonomy" id="47236"/>
    <lineage>
        <taxon>Eukaryota</taxon>
        <taxon>Fungi</taxon>
        <taxon>Dikarya</taxon>
        <taxon>Ascomycota</taxon>
        <taxon>Pezizomycotina</taxon>
        <taxon>Orbiliomycetes</taxon>
        <taxon>Orbiliales</taxon>
        <taxon>Orbiliaceae</taxon>
        <taxon>Arthrobotrys</taxon>
    </lineage>
</organism>
<dbReference type="Proteomes" id="UP001370758">
    <property type="component" value="Unassembled WGS sequence"/>
</dbReference>
<evidence type="ECO:0000313" key="1">
    <source>
        <dbReference type="EMBL" id="KAK6509194.1"/>
    </source>
</evidence>
<accession>A0AAV9WI30</accession>
<keyword evidence="2" id="KW-1185">Reference proteome</keyword>
<proteinExistence type="predicted"/>
<comment type="caution">
    <text evidence="1">The sequence shown here is derived from an EMBL/GenBank/DDBJ whole genome shotgun (WGS) entry which is preliminary data.</text>
</comment>
<dbReference type="EMBL" id="JAVHJL010000002">
    <property type="protein sequence ID" value="KAK6509194.1"/>
    <property type="molecule type" value="Genomic_DNA"/>
</dbReference>
<name>A0AAV9WI30_9PEZI</name>
<gene>
    <name evidence="1" type="ORF">TWF481_003955</name>
</gene>
<protein>
    <recommendedName>
        <fullName evidence="3">ABM domain-containing protein</fullName>
    </recommendedName>
</protein>